<organism evidence="1 2">
    <name type="scientific">Hygrophoropsis aurantiaca</name>
    <dbReference type="NCBI Taxonomy" id="72124"/>
    <lineage>
        <taxon>Eukaryota</taxon>
        <taxon>Fungi</taxon>
        <taxon>Dikarya</taxon>
        <taxon>Basidiomycota</taxon>
        <taxon>Agaricomycotina</taxon>
        <taxon>Agaricomycetes</taxon>
        <taxon>Agaricomycetidae</taxon>
        <taxon>Boletales</taxon>
        <taxon>Coniophorineae</taxon>
        <taxon>Hygrophoropsidaceae</taxon>
        <taxon>Hygrophoropsis</taxon>
    </lineage>
</organism>
<dbReference type="EMBL" id="MU267607">
    <property type="protein sequence ID" value="KAH7914885.1"/>
    <property type="molecule type" value="Genomic_DNA"/>
</dbReference>
<gene>
    <name evidence="1" type="ORF">BJ138DRAFT_265918</name>
</gene>
<evidence type="ECO:0000313" key="2">
    <source>
        <dbReference type="Proteomes" id="UP000790377"/>
    </source>
</evidence>
<sequence>MLGHEGSVNQIALSGDGRRLASAAHDTKTVRIWDVSTRQQIGDPIQAQCPVYSVAWSPSDGSIVAGNGFGNIYPWSVPSLDDINITSASRSRTSSISSSILNLPAVPLPTPPQSPDSDNVAADWEFSTNESFDSVLDLPADGKQPAIRRKRRRRRAAPLASSSSPPISTVPPNAPPVIIAAPRHSPPEQTPSPPAQATTDVDVAADAPASRAGALRRLWTRRRTLPRWARRNSRKTREEALAIQPVQPSPAPNTSANNIETQHAEVAADHAEAAERPSRLRIIPRLLSWSKRQPTNITPAPESIEMQAPPSPQHRTRDPSSRTRPRRQSRSEVITVSAGRMDQRMAASSNKWTDAIDWLDYICFCMCCPWNKVVSESDSERRGNRAAAGAGDSSGSSSGSSLSSRPVNLHNIF</sequence>
<dbReference type="Proteomes" id="UP000790377">
    <property type="component" value="Unassembled WGS sequence"/>
</dbReference>
<keyword evidence="2" id="KW-1185">Reference proteome</keyword>
<evidence type="ECO:0000313" key="1">
    <source>
        <dbReference type="EMBL" id="KAH7914885.1"/>
    </source>
</evidence>
<comment type="caution">
    <text evidence="1">The sequence shown here is derived from an EMBL/GenBank/DDBJ whole genome shotgun (WGS) entry which is preliminary data.</text>
</comment>
<name>A0ACB8ANW3_9AGAM</name>
<reference evidence="1" key="1">
    <citation type="journal article" date="2021" name="New Phytol.">
        <title>Evolutionary innovations through gain and loss of genes in the ectomycorrhizal Boletales.</title>
        <authorList>
            <person name="Wu G."/>
            <person name="Miyauchi S."/>
            <person name="Morin E."/>
            <person name="Kuo A."/>
            <person name="Drula E."/>
            <person name="Varga T."/>
            <person name="Kohler A."/>
            <person name="Feng B."/>
            <person name="Cao Y."/>
            <person name="Lipzen A."/>
            <person name="Daum C."/>
            <person name="Hundley H."/>
            <person name="Pangilinan J."/>
            <person name="Johnson J."/>
            <person name="Barry K."/>
            <person name="LaButti K."/>
            <person name="Ng V."/>
            <person name="Ahrendt S."/>
            <person name="Min B."/>
            <person name="Choi I.G."/>
            <person name="Park H."/>
            <person name="Plett J.M."/>
            <person name="Magnuson J."/>
            <person name="Spatafora J.W."/>
            <person name="Nagy L.G."/>
            <person name="Henrissat B."/>
            <person name="Grigoriev I.V."/>
            <person name="Yang Z.L."/>
            <person name="Xu J."/>
            <person name="Martin F.M."/>
        </authorList>
    </citation>
    <scope>NUCLEOTIDE SEQUENCE</scope>
    <source>
        <strain evidence="1">ATCC 28755</strain>
    </source>
</reference>
<protein>
    <submittedName>
        <fullName evidence="1">Uncharacterized protein</fullName>
    </submittedName>
</protein>
<accession>A0ACB8ANW3</accession>
<proteinExistence type="predicted"/>